<proteinExistence type="inferred from homology"/>
<dbReference type="InterPro" id="IPR017853">
    <property type="entry name" value="GH"/>
</dbReference>
<dbReference type="PANTHER" id="PTHR30480:SF13">
    <property type="entry name" value="BETA-HEXOSAMINIDASE"/>
    <property type="match status" value="1"/>
</dbReference>
<dbReference type="Gene3D" id="3.20.20.300">
    <property type="entry name" value="Glycoside hydrolase, family 3, N-terminal domain"/>
    <property type="match status" value="1"/>
</dbReference>
<keyword evidence="11" id="KW-1185">Reference proteome</keyword>
<evidence type="ECO:0000256" key="1">
    <source>
        <dbReference type="ARBA" id="ARBA00001231"/>
    </source>
</evidence>
<keyword evidence="4 10" id="KW-0378">Hydrolase</keyword>
<dbReference type="Proteomes" id="UP001501725">
    <property type="component" value="Unassembled WGS sequence"/>
</dbReference>
<dbReference type="SUPFAM" id="SSF51445">
    <property type="entry name" value="(Trans)glycosidases"/>
    <property type="match status" value="1"/>
</dbReference>
<evidence type="ECO:0000256" key="6">
    <source>
        <dbReference type="SAM" id="MobiDB-lite"/>
    </source>
</evidence>
<dbReference type="EC" id="3.2.1.52" evidence="3"/>
<evidence type="ECO:0000256" key="3">
    <source>
        <dbReference type="ARBA" id="ARBA00012663"/>
    </source>
</evidence>
<dbReference type="Gene3D" id="3.40.50.1700">
    <property type="entry name" value="Glycoside hydrolase family 3 C-terminal domain"/>
    <property type="match status" value="1"/>
</dbReference>
<dbReference type="PANTHER" id="PTHR30480">
    <property type="entry name" value="BETA-HEXOSAMINIDASE-RELATED"/>
    <property type="match status" value="1"/>
</dbReference>
<feature type="domain" description="Beta-lactamase-related" evidence="8">
    <location>
        <begin position="572"/>
        <end position="932"/>
    </location>
</feature>
<dbReference type="Gene3D" id="3.40.710.10">
    <property type="entry name" value="DD-peptidase/beta-lactamase superfamily"/>
    <property type="match status" value="1"/>
</dbReference>
<dbReference type="Pfam" id="PF00144">
    <property type="entry name" value="Beta-lactamase"/>
    <property type="match status" value="1"/>
</dbReference>
<dbReference type="SUPFAM" id="SSF56601">
    <property type="entry name" value="beta-lactamase/transpeptidase-like"/>
    <property type="match status" value="1"/>
</dbReference>
<name>A0ABP8GA36_9BACT</name>
<keyword evidence="5" id="KW-0326">Glycosidase</keyword>
<feature type="region of interest" description="Disordered" evidence="6">
    <location>
        <begin position="873"/>
        <end position="900"/>
    </location>
</feature>
<comment type="caution">
    <text evidence="10">The sequence shown here is derived from an EMBL/GenBank/DDBJ whole genome shotgun (WGS) entry which is preliminary data.</text>
</comment>
<gene>
    <name evidence="10" type="ORF">GCM10023184_05070</name>
</gene>
<sequence>MKHILLTLALAGSTLAATAQKPSKAARHWVDSTFKKLSPRERIAQLMIVRAHSNLGPAHVAHVDSLIRELNVGALCFFQGGPVRQALLTNHFQAGARTPLLVTMDAEWGLAMRLDSVERYPYQISLGALPNEGTVYKLGGAIGRQLKRIGVHLNYAPVVDVNNNPNNPVIGFRSFGEDKEAVARMGVAYTRGMQEAGVMACAKHFPGHGDVAVDSHYDLPVINKPTESLDSLELYPFKELFKAKVGSVMIAHLAIPAIDTTTNLPTSLSRNNVNGLLRKELDYTGLSITDGLEMKGVTKYFSTGEIAVRAMEAGNDLLCLPEDVPGAIAAIEQAISGKRLKKKTIEERVKKVLHAKYALGLHNPQVIDTTNIWADLNRETVAINNEVARNSVTVLRNDAGLLPLSARRIAYVAIGATQENELMRRLRTEARADVFSFGFRRDSLAADSLARAVKAGKYDAVLVGVHEYNPRLANNFQISRSALALWNGLQGPQTATLLFGNVMAAKNFCGAPTLVAFHQDDSVNGAAAADFLMGRLPAIGKLAVTVCDLPFGTSVPVTRLEPAGSSAAWAPVDSIVREGLARRAYPGAVILAVQNGEVKYHKAFGRYSYDTLSQPVHLESIYDLASITKTSATTVGLMKLYDEGRISLDGTLGDYLPAARGTDKAGLKLRDILLHQAGLAAGIPLYPETLDPATKQPSERYYRTAPSDSFNIPVARDLWLRSDWADSMVVKILNSRLGTTKYLYSDLDFILLGKVVEAVSGKRLDQYLHETYYKPMGMRTTVFQPFNRFGGERTVPTEQDNYFRRQLLRGYVHDENAALFGGVSGHAGLFSNAFDLSLLYQMLLNGGTFGGKRYLKPETVQLFTAYGSGSSRRGLGFDKPEKDNEKRKEPYPGTYASPETFGHTGFTGTAVWADPKTNLVYIFLSNRVNGGRNNLLGELNIRGKVLDAIHRALQQEGK</sequence>
<comment type="similarity">
    <text evidence="2">Belongs to the glycosyl hydrolase 3 family.</text>
</comment>
<feature type="signal peptide" evidence="7">
    <location>
        <begin position="1"/>
        <end position="19"/>
    </location>
</feature>
<dbReference type="InterPro" id="IPR001466">
    <property type="entry name" value="Beta-lactam-related"/>
</dbReference>
<dbReference type="InterPro" id="IPR036881">
    <property type="entry name" value="Glyco_hydro_3_C_sf"/>
</dbReference>
<dbReference type="EMBL" id="BAABGY010000002">
    <property type="protein sequence ID" value="GAA4320073.1"/>
    <property type="molecule type" value="Genomic_DNA"/>
</dbReference>
<evidence type="ECO:0000256" key="4">
    <source>
        <dbReference type="ARBA" id="ARBA00022801"/>
    </source>
</evidence>
<dbReference type="Pfam" id="PF00933">
    <property type="entry name" value="Glyco_hydro_3"/>
    <property type="match status" value="1"/>
</dbReference>
<keyword evidence="7" id="KW-0732">Signal</keyword>
<evidence type="ECO:0000256" key="7">
    <source>
        <dbReference type="SAM" id="SignalP"/>
    </source>
</evidence>
<dbReference type="InterPro" id="IPR012338">
    <property type="entry name" value="Beta-lactam/transpept-like"/>
</dbReference>
<dbReference type="InterPro" id="IPR001764">
    <property type="entry name" value="Glyco_hydro_3_N"/>
</dbReference>
<evidence type="ECO:0000313" key="11">
    <source>
        <dbReference type="Proteomes" id="UP001501725"/>
    </source>
</evidence>
<evidence type="ECO:0000259" key="8">
    <source>
        <dbReference type="Pfam" id="PF00144"/>
    </source>
</evidence>
<feature type="domain" description="Glycoside hydrolase family 3 N-terminal" evidence="9">
    <location>
        <begin position="40"/>
        <end position="354"/>
    </location>
</feature>
<dbReference type="GO" id="GO:0016787">
    <property type="term" value="F:hydrolase activity"/>
    <property type="evidence" value="ECO:0007669"/>
    <property type="project" value="UniProtKB-KW"/>
</dbReference>
<evidence type="ECO:0000313" key="10">
    <source>
        <dbReference type="EMBL" id="GAA4320073.1"/>
    </source>
</evidence>
<dbReference type="InterPro" id="IPR050226">
    <property type="entry name" value="NagZ_Beta-hexosaminidase"/>
</dbReference>
<protein>
    <recommendedName>
        <fullName evidence="3">beta-N-acetylhexosaminidase</fullName>
        <ecNumber evidence="3">3.2.1.52</ecNumber>
    </recommendedName>
</protein>
<organism evidence="10 11">
    <name type="scientific">Flaviaesturariibacter amylovorans</name>
    <dbReference type="NCBI Taxonomy" id="1084520"/>
    <lineage>
        <taxon>Bacteria</taxon>
        <taxon>Pseudomonadati</taxon>
        <taxon>Bacteroidota</taxon>
        <taxon>Chitinophagia</taxon>
        <taxon>Chitinophagales</taxon>
        <taxon>Chitinophagaceae</taxon>
        <taxon>Flaviaestuariibacter</taxon>
    </lineage>
</organism>
<evidence type="ECO:0000259" key="9">
    <source>
        <dbReference type="Pfam" id="PF00933"/>
    </source>
</evidence>
<evidence type="ECO:0000256" key="2">
    <source>
        <dbReference type="ARBA" id="ARBA00005336"/>
    </source>
</evidence>
<reference evidence="11" key="1">
    <citation type="journal article" date="2019" name="Int. J. Syst. Evol. Microbiol.">
        <title>The Global Catalogue of Microorganisms (GCM) 10K type strain sequencing project: providing services to taxonomists for standard genome sequencing and annotation.</title>
        <authorList>
            <consortium name="The Broad Institute Genomics Platform"/>
            <consortium name="The Broad Institute Genome Sequencing Center for Infectious Disease"/>
            <person name="Wu L."/>
            <person name="Ma J."/>
        </authorList>
    </citation>
    <scope>NUCLEOTIDE SEQUENCE [LARGE SCALE GENOMIC DNA]</scope>
    <source>
        <strain evidence="11">JCM 17919</strain>
    </source>
</reference>
<feature type="compositionally biased region" description="Basic and acidic residues" evidence="6">
    <location>
        <begin position="875"/>
        <end position="890"/>
    </location>
</feature>
<evidence type="ECO:0000256" key="5">
    <source>
        <dbReference type="ARBA" id="ARBA00023295"/>
    </source>
</evidence>
<dbReference type="InterPro" id="IPR036962">
    <property type="entry name" value="Glyco_hydro_3_N_sf"/>
</dbReference>
<feature type="chain" id="PRO_5047439154" description="beta-N-acetylhexosaminidase" evidence="7">
    <location>
        <begin position="20"/>
        <end position="958"/>
    </location>
</feature>
<dbReference type="RefSeq" id="WP_345253111.1">
    <property type="nucleotide sequence ID" value="NZ_BAABGY010000002.1"/>
</dbReference>
<accession>A0ABP8GA36</accession>
<comment type="catalytic activity">
    <reaction evidence="1">
        <text>Hydrolysis of terminal non-reducing N-acetyl-D-hexosamine residues in N-acetyl-beta-D-hexosaminides.</text>
        <dbReference type="EC" id="3.2.1.52"/>
    </reaction>
</comment>